<dbReference type="PROSITE" id="PS00600">
    <property type="entry name" value="AA_TRANSFER_CLASS_3"/>
    <property type="match status" value="1"/>
</dbReference>
<keyword evidence="3 7" id="KW-0808">Transferase</keyword>
<evidence type="ECO:0000256" key="6">
    <source>
        <dbReference type="ARBA" id="ARBA00022898"/>
    </source>
</evidence>
<proteinExistence type="inferred from homology"/>
<keyword evidence="2 7" id="KW-0032">Aminotransferase</keyword>
<dbReference type="Gene3D" id="3.90.1150.10">
    <property type="entry name" value="Aspartate Aminotransferase, domain 1"/>
    <property type="match status" value="1"/>
</dbReference>
<evidence type="ECO:0000313" key="8">
    <source>
        <dbReference type="EMBL" id="SDD19712.1"/>
    </source>
</evidence>
<evidence type="ECO:0000256" key="1">
    <source>
        <dbReference type="ARBA" id="ARBA00001933"/>
    </source>
</evidence>
<dbReference type="InterPro" id="IPR005814">
    <property type="entry name" value="Aminotrans_3"/>
</dbReference>
<evidence type="ECO:0000256" key="2">
    <source>
        <dbReference type="ARBA" id="ARBA00022576"/>
    </source>
</evidence>
<dbReference type="GO" id="GO:0030170">
    <property type="term" value="F:pyridoxal phosphate binding"/>
    <property type="evidence" value="ECO:0007669"/>
    <property type="project" value="UniProtKB-UniRule"/>
</dbReference>
<evidence type="ECO:0000256" key="4">
    <source>
        <dbReference type="ARBA" id="ARBA00022691"/>
    </source>
</evidence>
<comment type="subunit">
    <text evidence="7">Homodimer.</text>
</comment>
<keyword evidence="5 7" id="KW-0093">Biotin biosynthesis</keyword>
<keyword evidence="4 7" id="KW-0949">S-adenosyl-L-methionine</keyword>
<comment type="pathway">
    <text evidence="7">Cofactor biosynthesis; biotin biosynthesis; 7,8-diaminononanoate from 8-amino-7-oxononanoate (SAM route): step 1/1.</text>
</comment>
<protein>
    <recommendedName>
        <fullName evidence="7">Adenosylmethionine-8-amino-7-oxononanoate aminotransferase</fullName>
        <ecNumber evidence="7">2.6.1.62</ecNumber>
    </recommendedName>
    <alternativeName>
        <fullName evidence="7">7,8-diamino-pelargonic acid aminotransferase</fullName>
        <shortName evidence="7">DAPA AT</shortName>
        <shortName evidence="7">DAPA aminotransferase</shortName>
    </alternativeName>
    <alternativeName>
        <fullName evidence="7">7,8-diaminononanoate synthase</fullName>
        <shortName evidence="7">DANS</shortName>
    </alternativeName>
    <alternativeName>
        <fullName evidence="7">Diaminopelargonic acid synthase</fullName>
    </alternativeName>
</protein>
<dbReference type="PANTHER" id="PTHR42684">
    <property type="entry name" value="ADENOSYLMETHIONINE-8-AMINO-7-OXONONANOATE AMINOTRANSFERASE"/>
    <property type="match status" value="1"/>
</dbReference>
<dbReference type="GO" id="GO:0004015">
    <property type="term" value="F:adenosylmethionine-8-amino-7-oxononanoate transaminase activity"/>
    <property type="evidence" value="ECO:0007669"/>
    <property type="project" value="UniProtKB-UniRule"/>
</dbReference>
<dbReference type="SUPFAM" id="SSF53383">
    <property type="entry name" value="PLP-dependent transferases"/>
    <property type="match status" value="1"/>
</dbReference>
<feature type="binding site" evidence="7">
    <location>
        <position position="405"/>
    </location>
    <ligand>
        <name>substrate</name>
    </ligand>
</feature>
<dbReference type="HAMAP" id="MF_00834">
    <property type="entry name" value="BioA"/>
    <property type="match status" value="1"/>
</dbReference>
<gene>
    <name evidence="7" type="primary">bioA</name>
    <name evidence="8" type="ORF">SAMN05216270_102264</name>
</gene>
<comment type="similarity">
    <text evidence="7">Belongs to the class-III pyridoxal-phosphate-dependent aminotransferase family. BioA subfamily.</text>
</comment>
<dbReference type="RefSeq" id="WP_091029436.1">
    <property type="nucleotide sequence ID" value="NZ_FNAD01000002.1"/>
</dbReference>
<dbReference type="CDD" id="cd00610">
    <property type="entry name" value="OAT_like"/>
    <property type="match status" value="1"/>
</dbReference>
<name>A0A1G6SS82_9ACTN</name>
<dbReference type="GO" id="GO:0009102">
    <property type="term" value="P:biotin biosynthetic process"/>
    <property type="evidence" value="ECO:0007669"/>
    <property type="project" value="UniProtKB-UniRule"/>
</dbReference>
<dbReference type="AlphaFoldDB" id="A0A1G6SS82"/>
<feature type="binding site" evidence="7">
    <location>
        <begin position="320"/>
        <end position="321"/>
    </location>
    <ligand>
        <name>pyridoxal 5'-phosphate</name>
        <dbReference type="ChEBI" id="CHEBI:597326"/>
    </ligand>
</feature>
<dbReference type="STRING" id="58114.SAMN05216270_102264"/>
<dbReference type="PIRSF" id="PIRSF000521">
    <property type="entry name" value="Transaminase_4ab_Lys_Orn"/>
    <property type="match status" value="1"/>
</dbReference>
<dbReference type="Gene3D" id="3.40.640.10">
    <property type="entry name" value="Type I PLP-dependent aspartate aminotransferase-like (Major domain)"/>
    <property type="match status" value="1"/>
</dbReference>
<organism evidence="8 9">
    <name type="scientific">Glycomyces harbinensis</name>
    <dbReference type="NCBI Taxonomy" id="58114"/>
    <lineage>
        <taxon>Bacteria</taxon>
        <taxon>Bacillati</taxon>
        <taxon>Actinomycetota</taxon>
        <taxon>Actinomycetes</taxon>
        <taxon>Glycomycetales</taxon>
        <taxon>Glycomycetaceae</taxon>
        <taxon>Glycomyces</taxon>
    </lineage>
</organism>
<dbReference type="OrthoDB" id="9801834at2"/>
<reference evidence="9" key="1">
    <citation type="submission" date="2016-10" db="EMBL/GenBank/DDBJ databases">
        <authorList>
            <person name="Varghese N."/>
            <person name="Submissions S."/>
        </authorList>
    </citation>
    <scope>NUCLEOTIDE SEQUENCE [LARGE SCALE GENOMIC DNA]</scope>
    <source>
        <strain evidence="9">CGMCC 4.3516</strain>
    </source>
</reference>
<dbReference type="PANTHER" id="PTHR42684:SF17">
    <property type="entry name" value="ADENOSYLMETHIONINE-8-AMINO-7-OXONONANOATE AMINOTRANSFERASE"/>
    <property type="match status" value="1"/>
</dbReference>
<feature type="binding site" evidence="7">
    <location>
        <position position="319"/>
    </location>
    <ligand>
        <name>substrate</name>
    </ligand>
</feature>
<dbReference type="NCBIfam" id="TIGR00508">
    <property type="entry name" value="bioA"/>
    <property type="match status" value="1"/>
</dbReference>
<feature type="modified residue" description="N6-(pyridoxal phosphate)lysine" evidence="7">
    <location>
        <position position="282"/>
    </location>
</feature>
<keyword evidence="7" id="KW-0963">Cytoplasm</keyword>
<dbReference type="EMBL" id="FNAD01000002">
    <property type="protein sequence ID" value="SDD19712.1"/>
    <property type="molecule type" value="Genomic_DNA"/>
</dbReference>
<comment type="caution">
    <text evidence="7">Lacks conserved residue(s) required for the propagation of feature annotation.</text>
</comment>
<keyword evidence="6 7" id="KW-0663">Pyridoxal phosphate</keyword>
<keyword evidence="9" id="KW-1185">Reference proteome</keyword>
<feature type="binding site" evidence="7">
    <location>
        <position position="253"/>
    </location>
    <ligand>
        <name>pyridoxal 5'-phosphate</name>
        <dbReference type="ChEBI" id="CHEBI:597326"/>
    </ligand>
</feature>
<dbReference type="InterPro" id="IPR015422">
    <property type="entry name" value="PyrdxlP-dep_Trfase_small"/>
</dbReference>
<comment type="cofactor">
    <cofactor evidence="1 7">
        <name>pyridoxal 5'-phosphate</name>
        <dbReference type="ChEBI" id="CHEBI:597326"/>
    </cofactor>
</comment>
<feature type="site" description="Participates in the substrate recognition with KAPA and in a stacking interaction with the adenine ring of SAM" evidence="7">
    <location>
        <position position="19"/>
    </location>
</feature>
<evidence type="ECO:0000313" key="9">
    <source>
        <dbReference type="Proteomes" id="UP000198949"/>
    </source>
</evidence>
<dbReference type="FunFam" id="3.40.640.10:FF:000004">
    <property type="entry name" value="Acetylornithine aminotransferase"/>
    <property type="match status" value="1"/>
</dbReference>
<dbReference type="InterPro" id="IPR015424">
    <property type="entry name" value="PyrdxlP-dep_Trfase"/>
</dbReference>
<dbReference type="InterPro" id="IPR015421">
    <property type="entry name" value="PyrdxlP-dep_Trfase_major"/>
</dbReference>
<comment type="subcellular location">
    <subcellularLocation>
        <location evidence="7">Cytoplasm</location>
    </subcellularLocation>
</comment>
<dbReference type="UniPathway" id="UPA00078">
    <property type="reaction ID" value="UER00160"/>
</dbReference>
<dbReference type="GO" id="GO:0005737">
    <property type="term" value="C:cytoplasm"/>
    <property type="evidence" value="ECO:0007669"/>
    <property type="project" value="UniProtKB-SubCell"/>
</dbReference>
<sequence length="440" mass="46680">MSTSAEWIARDAAAVWHPFTQHATWTGDDPVVVDRAEGPWLIDVDGRRYLDGVSSLWTTTLGHGHPDIDAAITAQLARLDHSTFLGTTHTPGIELSEALIALAPKGTGPDLTRVFYAGDGSSAVEAALKIAYQYSTQTGRSRPKFVRLEHAYHGDTLGAVAVGGHRLFHDAYKPLLLDTIGVASPGDRANGRHRGAVAIAELQAAMRRDGDQVCAIIVEPMMQGAAGMFDHDAAYLVAARELADAYGALLIFDEVATGFGRTGKMWAAEHAGIVPDLLTCGKGITGGYLPLSAVLAAEHVYDAFLARPGDTAPRTFFHGHTYTANPLCCAAALANLRVMGEQNVIGQAARLGERLGKLLEPVAAKPGVLEVRRLGTMIGVEVAAVGERTGFEVCRAARERGVWLRPLGDTVVLMPPLTLGDDETDLLVSALDAAVDEVLG</sequence>
<dbReference type="Pfam" id="PF00202">
    <property type="entry name" value="Aminotran_3"/>
    <property type="match status" value="1"/>
</dbReference>
<dbReference type="InterPro" id="IPR049704">
    <property type="entry name" value="Aminotrans_3_PPA_site"/>
</dbReference>
<evidence type="ECO:0000256" key="5">
    <source>
        <dbReference type="ARBA" id="ARBA00022756"/>
    </source>
</evidence>
<comment type="function">
    <text evidence="7">Catalyzes the transfer of the alpha-amino group from S-adenosyl-L-methionine (SAM) to 7-keto-8-aminopelargonic acid (KAPA) to form 7,8-diaminopelargonic acid (DAPA). It is the only aminotransferase known to utilize SAM as an amino donor.</text>
</comment>
<comment type="catalytic activity">
    <reaction evidence="7">
        <text>(8S)-8-amino-7-oxononanoate + S-adenosyl-L-methionine = S-adenosyl-4-methylsulfanyl-2-oxobutanoate + (7R,8S)-7,8-diammoniononanoate</text>
        <dbReference type="Rhea" id="RHEA:16861"/>
        <dbReference type="ChEBI" id="CHEBI:16490"/>
        <dbReference type="ChEBI" id="CHEBI:59789"/>
        <dbReference type="ChEBI" id="CHEBI:149468"/>
        <dbReference type="ChEBI" id="CHEBI:149469"/>
        <dbReference type="EC" id="2.6.1.62"/>
    </reaction>
</comment>
<evidence type="ECO:0000256" key="3">
    <source>
        <dbReference type="ARBA" id="ARBA00022679"/>
    </source>
</evidence>
<feature type="binding site" evidence="7">
    <location>
        <begin position="120"/>
        <end position="121"/>
    </location>
    <ligand>
        <name>pyridoxal 5'-phosphate</name>
        <dbReference type="ChEBI" id="CHEBI:597326"/>
    </ligand>
</feature>
<dbReference type="Proteomes" id="UP000198949">
    <property type="component" value="Unassembled WGS sequence"/>
</dbReference>
<dbReference type="EC" id="2.6.1.62" evidence="7"/>
<feature type="binding site" evidence="7">
    <location>
        <position position="282"/>
    </location>
    <ligand>
        <name>substrate</name>
    </ligand>
</feature>
<feature type="binding site" evidence="7">
    <location>
        <position position="152"/>
    </location>
    <ligand>
        <name>substrate</name>
    </ligand>
</feature>
<accession>A0A1G6SS82</accession>
<evidence type="ECO:0000256" key="7">
    <source>
        <dbReference type="HAMAP-Rule" id="MF_00834"/>
    </source>
</evidence>
<dbReference type="InterPro" id="IPR005815">
    <property type="entry name" value="BioA"/>
</dbReference>